<evidence type="ECO:0000256" key="9">
    <source>
        <dbReference type="ARBA" id="ARBA00031538"/>
    </source>
</evidence>
<dbReference type="EMBL" id="WXEW01000003">
    <property type="protein sequence ID" value="NAS22071.1"/>
    <property type="molecule type" value="Genomic_DNA"/>
</dbReference>
<reference evidence="15 16" key="1">
    <citation type="submission" date="2020-01" db="EMBL/GenBank/DDBJ databases">
        <title>Herbidospora sp. NEAU-GS84 nov., a novel actinomycete isolated from soil.</title>
        <authorList>
            <person name="Han L."/>
        </authorList>
    </citation>
    <scope>NUCLEOTIDE SEQUENCE [LARGE SCALE GENOMIC DNA]</scope>
    <source>
        <strain evidence="15 16">NEAU-GS84</strain>
    </source>
</reference>
<evidence type="ECO:0000256" key="3">
    <source>
        <dbReference type="ARBA" id="ARBA00015325"/>
    </source>
</evidence>
<feature type="transmembrane region" description="Helical" evidence="13">
    <location>
        <begin position="144"/>
        <end position="164"/>
    </location>
</feature>
<dbReference type="GO" id="GO:0032977">
    <property type="term" value="F:membrane insertase activity"/>
    <property type="evidence" value="ECO:0007669"/>
    <property type="project" value="InterPro"/>
</dbReference>
<evidence type="ECO:0000256" key="8">
    <source>
        <dbReference type="ARBA" id="ARBA00026028"/>
    </source>
</evidence>
<dbReference type="PANTHER" id="PTHR12428">
    <property type="entry name" value="OXA1"/>
    <property type="match status" value="1"/>
</dbReference>
<dbReference type="GO" id="GO:0051205">
    <property type="term" value="P:protein insertion into membrane"/>
    <property type="evidence" value="ECO:0007669"/>
    <property type="project" value="TreeGrafter"/>
</dbReference>
<evidence type="ECO:0000256" key="7">
    <source>
        <dbReference type="ARBA" id="ARBA00025034"/>
    </source>
</evidence>
<evidence type="ECO:0000256" key="2">
    <source>
        <dbReference type="ARBA" id="ARBA00010527"/>
    </source>
</evidence>
<dbReference type="NCBIfam" id="TIGR03592">
    <property type="entry name" value="yidC_oxa1_cterm"/>
    <property type="match status" value="1"/>
</dbReference>
<dbReference type="Proteomes" id="UP000479526">
    <property type="component" value="Unassembled WGS sequence"/>
</dbReference>
<organism evidence="15 16">
    <name type="scientific">Herbidospora solisilvae</name>
    <dbReference type="NCBI Taxonomy" id="2696284"/>
    <lineage>
        <taxon>Bacteria</taxon>
        <taxon>Bacillati</taxon>
        <taxon>Actinomycetota</taxon>
        <taxon>Actinomycetes</taxon>
        <taxon>Streptosporangiales</taxon>
        <taxon>Streptosporangiaceae</taxon>
        <taxon>Herbidospora</taxon>
    </lineage>
</organism>
<comment type="subunit">
    <text evidence="8">Interacts with the Sec translocase complex via SecD. Specifically interacts with transmembrane segments of nascent integral membrane proteins during membrane integration.</text>
</comment>
<evidence type="ECO:0000259" key="14">
    <source>
        <dbReference type="Pfam" id="PF02096"/>
    </source>
</evidence>
<keyword evidence="16" id="KW-1185">Reference proteome</keyword>
<proteinExistence type="inferred from homology"/>
<evidence type="ECO:0000313" key="15">
    <source>
        <dbReference type="EMBL" id="NAS22071.1"/>
    </source>
</evidence>
<dbReference type="AlphaFoldDB" id="A0A7C9MW87"/>
<comment type="subcellular location">
    <subcellularLocation>
        <location evidence="1 12">Membrane</location>
        <topology evidence="1 12">Multi-pass membrane protein</topology>
    </subcellularLocation>
</comment>
<evidence type="ECO:0000256" key="12">
    <source>
        <dbReference type="RuleBase" id="RU003945"/>
    </source>
</evidence>
<accession>A0A7C9MW87</accession>
<evidence type="ECO:0000256" key="6">
    <source>
        <dbReference type="ARBA" id="ARBA00023136"/>
    </source>
</evidence>
<feature type="domain" description="Membrane insertase YidC/Oxa/ALB C-terminal" evidence="14">
    <location>
        <begin position="26"/>
        <end position="215"/>
    </location>
</feature>
<evidence type="ECO:0000256" key="11">
    <source>
        <dbReference type="ARBA" id="ARBA00033342"/>
    </source>
</evidence>
<comment type="caution">
    <text evidence="15">The sequence shown here is derived from an EMBL/GenBank/DDBJ whole genome shotgun (WGS) entry which is preliminary data.</text>
</comment>
<sequence>MVFDFILGPAYDATAALAGLVGAAPAIVLLTLLVRLALLPLGIRQAKLQRIRQRLAPDLAKIQKRHAKDPERMAREVRSLYADAGTSMFAGVGTGLAQIPFAIVLYNLFTHPVIAGQQNVLMTHSALSVPLSEHLGAVVAHSGLFGGPTLVFVGLLVLIALVAWQSSRLVIRTPEMPGSGLLKLLPYGTVLAAAFLPFAMGVYLLISTAWTTTERRLLTV</sequence>
<name>A0A7C9MW87_9ACTN</name>
<keyword evidence="6 13" id="KW-0472">Membrane</keyword>
<evidence type="ECO:0000256" key="13">
    <source>
        <dbReference type="SAM" id="Phobius"/>
    </source>
</evidence>
<evidence type="ECO:0000256" key="5">
    <source>
        <dbReference type="ARBA" id="ARBA00022989"/>
    </source>
</evidence>
<protein>
    <recommendedName>
        <fullName evidence="3">Membrane protein insertase YidC</fullName>
    </recommendedName>
    <alternativeName>
        <fullName evidence="11">Foldase YidC</fullName>
    </alternativeName>
    <alternativeName>
        <fullName evidence="10">Membrane integrase YidC</fullName>
    </alternativeName>
    <alternativeName>
        <fullName evidence="9">Membrane protein YidC</fullName>
    </alternativeName>
</protein>
<comment type="function">
    <text evidence="7">Required for the insertion and/or proper folding and/or complex formation of integral membrane proteins into the membrane. Involved in integration of membrane proteins that insert both dependently and independently of the Sec translocase complex, as well as at least some lipoproteins. Aids folding of multispanning membrane proteins.</text>
</comment>
<dbReference type="PANTHER" id="PTHR12428:SF65">
    <property type="entry name" value="CYTOCHROME C OXIDASE ASSEMBLY PROTEIN COX18, MITOCHONDRIAL"/>
    <property type="match status" value="1"/>
</dbReference>
<evidence type="ECO:0000256" key="10">
    <source>
        <dbReference type="ARBA" id="ARBA00033245"/>
    </source>
</evidence>
<keyword evidence="5 13" id="KW-1133">Transmembrane helix</keyword>
<dbReference type="InterPro" id="IPR028055">
    <property type="entry name" value="YidC/Oxa/ALB_C"/>
</dbReference>
<comment type="similarity">
    <text evidence="2">Belongs to the OXA1/ALB3/YidC family. Type 1 subfamily.</text>
</comment>
<dbReference type="GO" id="GO:0005886">
    <property type="term" value="C:plasma membrane"/>
    <property type="evidence" value="ECO:0007669"/>
    <property type="project" value="TreeGrafter"/>
</dbReference>
<feature type="transmembrane region" description="Helical" evidence="13">
    <location>
        <begin position="184"/>
        <end position="206"/>
    </location>
</feature>
<feature type="transmembrane region" description="Helical" evidence="13">
    <location>
        <begin position="20"/>
        <end position="43"/>
    </location>
</feature>
<keyword evidence="4 12" id="KW-0812">Transmembrane</keyword>
<evidence type="ECO:0000313" key="16">
    <source>
        <dbReference type="Proteomes" id="UP000479526"/>
    </source>
</evidence>
<dbReference type="InterPro" id="IPR001708">
    <property type="entry name" value="YidC/ALB3/OXA1/COX18"/>
</dbReference>
<gene>
    <name evidence="15" type="primary">yidC</name>
    <name evidence="15" type="ORF">GT755_10285</name>
</gene>
<evidence type="ECO:0000256" key="4">
    <source>
        <dbReference type="ARBA" id="ARBA00022692"/>
    </source>
</evidence>
<evidence type="ECO:0000256" key="1">
    <source>
        <dbReference type="ARBA" id="ARBA00004141"/>
    </source>
</evidence>
<dbReference type="Pfam" id="PF02096">
    <property type="entry name" value="60KD_IMP"/>
    <property type="match status" value="1"/>
</dbReference>